<feature type="compositionally biased region" description="Polar residues" evidence="3">
    <location>
        <begin position="13"/>
        <end position="31"/>
    </location>
</feature>
<feature type="domain" description="RRM" evidence="4">
    <location>
        <begin position="41"/>
        <end position="121"/>
    </location>
</feature>
<dbReference type="AlphaFoldDB" id="A0A9W7GVI7"/>
<dbReference type="Proteomes" id="UP001165190">
    <property type="component" value="Unassembled WGS sequence"/>
</dbReference>
<name>A0A9W7GVI7_HIBTR</name>
<dbReference type="PANTHER" id="PTHR48025">
    <property type="entry name" value="OS02G0815200 PROTEIN"/>
    <property type="match status" value="1"/>
</dbReference>
<comment type="caution">
    <text evidence="5">The sequence shown here is derived from an EMBL/GenBank/DDBJ whole genome shotgun (WGS) entry which is preliminary data.</text>
</comment>
<dbReference type="SMART" id="SM00360">
    <property type="entry name" value="RRM"/>
    <property type="match status" value="1"/>
</dbReference>
<evidence type="ECO:0000256" key="1">
    <source>
        <dbReference type="ARBA" id="ARBA00022884"/>
    </source>
</evidence>
<evidence type="ECO:0000313" key="6">
    <source>
        <dbReference type="Proteomes" id="UP001165190"/>
    </source>
</evidence>
<dbReference type="GO" id="GO:0003729">
    <property type="term" value="F:mRNA binding"/>
    <property type="evidence" value="ECO:0007669"/>
    <property type="project" value="TreeGrafter"/>
</dbReference>
<evidence type="ECO:0000256" key="3">
    <source>
        <dbReference type="SAM" id="MobiDB-lite"/>
    </source>
</evidence>
<dbReference type="EMBL" id="BSYR01000003">
    <property type="protein sequence ID" value="GMI65924.1"/>
    <property type="molecule type" value="Genomic_DNA"/>
</dbReference>
<evidence type="ECO:0000259" key="4">
    <source>
        <dbReference type="PROSITE" id="PS50102"/>
    </source>
</evidence>
<organism evidence="5 6">
    <name type="scientific">Hibiscus trionum</name>
    <name type="common">Flower of an hour</name>
    <dbReference type="NCBI Taxonomy" id="183268"/>
    <lineage>
        <taxon>Eukaryota</taxon>
        <taxon>Viridiplantae</taxon>
        <taxon>Streptophyta</taxon>
        <taxon>Embryophyta</taxon>
        <taxon>Tracheophyta</taxon>
        <taxon>Spermatophyta</taxon>
        <taxon>Magnoliopsida</taxon>
        <taxon>eudicotyledons</taxon>
        <taxon>Gunneridae</taxon>
        <taxon>Pentapetalae</taxon>
        <taxon>rosids</taxon>
        <taxon>malvids</taxon>
        <taxon>Malvales</taxon>
        <taxon>Malvaceae</taxon>
        <taxon>Malvoideae</taxon>
        <taxon>Hibiscus</taxon>
    </lineage>
</organism>
<sequence>MEKGALNHGEGGSTNLENNRSGDEVSQQGNPLNGKAIGGAWTTFIDNLSKRVSRTALRELFGHYGKVTRVFIPVVNRRAKYKHYTFALISMACKEDMLAVISKLHNTRIDGRVISVSQAKYPKKQVVARNSFLSKENGKGNSVYSG</sequence>
<keyword evidence="1 2" id="KW-0694">RNA-binding</keyword>
<dbReference type="InterPro" id="IPR012677">
    <property type="entry name" value="Nucleotide-bd_a/b_plait_sf"/>
</dbReference>
<evidence type="ECO:0000256" key="2">
    <source>
        <dbReference type="PROSITE-ProRule" id="PRU00176"/>
    </source>
</evidence>
<dbReference type="PROSITE" id="PS50102">
    <property type="entry name" value="RRM"/>
    <property type="match status" value="1"/>
</dbReference>
<accession>A0A9W7GVI7</accession>
<dbReference type="SUPFAM" id="SSF54928">
    <property type="entry name" value="RNA-binding domain, RBD"/>
    <property type="match status" value="1"/>
</dbReference>
<proteinExistence type="predicted"/>
<protein>
    <recommendedName>
        <fullName evidence="4">RRM domain-containing protein</fullName>
    </recommendedName>
</protein>
<dbReference type="Gene3D" id="3.30.70.330">
    <property type="match status" value="1"/>
</dbReference>
<reference evidence="5" key="1">
    <citation type="submission" date="2023-05" db="EMBL/GenBank/DDBJ databases">
        <title>Genome and transcriptome analyses reveal genes involved in the formation of fine ridges on petal epidermal cells in Hibiscus trionum.</title>
        <authorList>
            <person name="Koshimizu S."/>
            <person name="Masuda S."/>
            <person name="Ishii T."/>
            <person name="Shirasu K."/>
            <person name="Hoshino A."/>
            <person name="Arita M."/>
        </authorList>
    </citation>
    <scope>NUCLEOTIDE SEQUENCE</scope>
    <source>
        <strain evidence="5">Hamamatsu line</strain>
    </source>
</reference>
<dbReference type="GO" id="GO:0009535">
    <property type="term" value="C:chloroplast thylakoid membrane"/>
    <property type="evidence" value="ECO:0007669"/>
    <property type="project" value="TreeGrafter"/>
</dbReference>
<dbReference type="Pfam" id="PF00076">
    <property type="entry name" value="RRM_1"/>
    <property type="match status" value="1"/>
</dbReference>
<dbReference type="InterPro" id="IPR050502">
    <property type="entry name" value="Euk_RNA-bind_prot"/>
</dbReference>
<dbReference type="CDD" id="cd00590">
    <property type="entry name" value="RRM_SF"/>
    <property type="match status" value="1"/>
</dbReference>
<dbReference type="PANTHER" id="PTHR48025:SF1">
    <property type="entry name" value="RRM DOMAIN-CONTAINING PROTEIN"/>
    <property type="match status" value="1"/>
</dbReference>
<dbReference type="GO" id="GO:1901259">
    <property type="term" value="P:chloroplast rRNA processing"/>
    <property type="evidence" value="ECO:0007669"/>
    <property type="project" value="TreeGrafter"/>
</dbReference>
<feature type="region of interest" description="Disordered" evidence="3">
    <location>
        <begin position="1"/>
        <end position="33"/>
    </location>
</feature>
<dbReference type="OrthoDB" id="1749483at2759"/>
<evidence type="ECO:0000313" key="5">
    <source>
        <dbReference type="EMBL" id="GMI65924.1"/>
    </source>
</evidence>
<keyword evidence="6" id="KW-1185">Reference proteome</keyword>
<dbReference type="InterPro" id="IPR000504">
    <property type="entry name" value="RRM_dom"/>
</dbReference>
<dbReference type="InterPro" id="IPR035979">
    <property type="entry name" value="RBD_domain_sf"/>
</dbReference>
<gene>
    <name evidence="5" type="ORF">HRI_000261700</name>
</gene>